<evidence type="ECO:0000256" key="1">
    <source>
        <dbReference type="ARBA" id="ARBA00004196"/>
    </source>
</evidence>
<dbReference type="GO" id="GO:0017004">
    <property type="term" value="P:cytochrome complex assembly"/>
    <property type="evidence" value="ECO:0007669"/>
    <property type="project" value="UniProtKB-KW"/>
</dbReference>
<feature type="signal peptide" evidence="6">
    <location>
        <begin position="1"/>
        <end position="43"/>
    </location>
</feature>
<gene>
    <name evidence="8" type="ORF">GCM10017596_00510</name>
</gene>
<comment type="caution">
    <text evidence="8">The sequence shown here is derived from an EMBL/GenBank/DDBJ whole genome shotgun (WGS) entry which is preliminary data.</text>
</comment>
<dbReference type="InterPro" id="IPR013740">
    <property type="entry name" value="Redoxin"/>
</dbReference>
<evidence type="ECO:0000256" key="3">
    <source>
        <dbReference type="ARBA" id="ARBA00022968"/>
    </source>
</evidence>
<dbReference type="SUPFAM" id="SSF52833">
    <property type="entry name" value="Thioredoxin-like"/>
    <property type="match status" value="1"/>
</dbReference>
<dbReference type="Pfam" id="PF08534">
    <property type="entry name" value="Redoxin"/>
    <property type="match status" value="1"/>
</dbReference>
<dbReference type="AlphaFoldDB" id="A0A9W6M7N2"/>
<dbReference type="InterPro" id="IPR050553">
    <property type="entry name" value="Thioredoxin_ResA/DsbE_sf"/>
</dbReference>
<comment type="subcellular location">
    <subcellularLocation>
        <location evidence="1">Cell envelope</location>
    </subcellularLocation>
</comment>
<sequence>MLRTIKAVFTSLRPNRSAARSRAVRLGSSVVVAALAVSLAACAPDPVAQQYLDGSNKGYIAANGFRVEEVKIAERGEPVVYGGVLENGEKFSSDEVAGDVVVVNFWYAACGPCRVEAPDLEAVWQEFKDDGVSFIGVNTYDQADTALSFAEEYGITYPSLIDVNTGEAKLAFAQVTPIQATPTTLVLDKQGRVAARIIGQLEDASILRTLVKDIRAEKA</sequence>
<dbReference type="Gene3D" id="3.40.30.10">
    <property type="entry name" value="Glutaredoxin"/>
    <property type="match status" value="1"/>
</dbReference>
<evidence type="ECO:0000313" key="8">
    <source>
        <dbReference type="EMBL" id="GLK00336.1"/>
    </source>
</evidence>
<protein>
    <submittedName>
        <fullName evidence="8">Thiol-disulfide isomerase</fullName>
    </submittedName>
</protein>
<keyword evidence="6" id="KW-0732">Signal</keyword>
<keyword evidence="9" id="KW-1185">Reference proteome</keyword>
<evidence type="ECO:0000256" key="5">
    <source>
        <dbReference type="ARBA" id="ARBA00023284"/>
    </source>
</evidence>
<evidence type="ECO:0000256" key="6">
    <source>
        <dbReference type="SAM" id="SignalP"/>
    </source>
</evidence>
<dbReference type="PANTHER" id="PTHR42852:SF6">
    <property type="entry name" value="THIOL:DISULFIDE INTERCHANGE PROTEIN DSBE"/>
    <property type="match status" value="1"/>
</dbReference>
<keyword evidence="5" id="KW-0676">Redox-active center</keyword>
<reference evidence="8" key="1">
    <citation type="journal article" date="2014" name="Int. J. Syst. Evol. Microbiol.">
        <title>Complete genome sequence of Corynebacterium casei LMG S-19264T (=DSM 44701T), isolated from a smear-ripened cheese.</title>
        <authorList>
            <consortium name="US DOE Joint Genome Institute (JGI-PGF)"/>
            <person name="Walter F."/>
            <person name="Albersmeier A."/>
            <person name="Kalinowski J."/>
            <person name="Ruckert C."/>
        </authorList>
    </citation>
    <scope>NUCLEOTIDE SEQUENCE</scope>
    <source>
        <strain evidence="8">VKM Ac-1958</strain>
    </source>
</reference>
<dbReference type="GO" id="GO:0030313">
    <property type="term" value="C:cell envelope"/>
    <property type="evidence" value="ECO:0007669"/>
    <property type="project" value="UniProtKB-SubCell"/>
</dbReference>
<dbReference type="InterPro" id="IPR036249">
    <property type="entry name" value="Thioredoxin-like_sf"/>
</dbReference>
<keyword evidence="3" id="KW-0735">Signal-anchor</keyword>
<keyword evidence="8" id="KW-0413">Isomerase</keyword>
<dbReference type="CDD" id="cd02966">
    <property type="entry name" value="TlpA_like_family"/>
    <property type="match status" value="1"/>
</dbReference>
<evidence type="ECO:0000256" key="2">
    <source>
        <dbReference type="ARBA" id="ARBA00022748"/>
    </source>
</evidence>
<feature type="chain" id="PRO_5040892447" evidence="6">
    <location>
        <begin position="44"/>
        <end position="219"/>
    </location>
</feature>
<evidence type="ECO:0000259" key="7">
    <source>
        <dbReference type="PROSITE" id="PS51352"/>
    </source>
</evidence>
<accession>A0A9W6M7N2</accession>
<dbReference type="PROSITE" id="PS51352">
    <property type="entry name" value="THIOREDOXIN_2"/>
    <property type="match status" value="1"/>
</dbReference>
<proteinExistence type="predicted"/>
<dbReference type="Proteomes" id="UP001142325">
    <property type="component" value="Unassembled WGS sequence"/>
</dbReference>
<dbReference type="GO" id="GO:0016491">
    <property type="term" value="F:oxidoreductase activity"/>
    <property type="evidence" value="ECO:0007669"/>
    <property type="project" value="InterPro"/>
</dbReference>
<keyword evidence="4" id="KW-1015">Disulfide bond</keyword>
<organism evidence="8 9">
    <name type="scientific">Microbacterium keratanolyticum</name>
    <dbReference type="NCBI Taxonomy" id="67574"/>
    <lineage>
        <taxon>Bacteria</taxon>
        <taxon>Bacillati</taxon>
        <taxon>Actinomycetota</taxon>
        <taxon>Actinomycetes</taxon>
        <taxon>Micrococcales</taxon>
        <taxon>Microbacteriaceae</taxon>
        <taxon>Microbacterium</taxon>
    </lineage>
</organism>
<keyword evidence="2" id="KW-0201">Cytochrome c-type biogenesis</keyword>
<name>A0A9W6M7N2_9MICO</name>
<evidence type="ECO:0000313" key="9">
    <source>
        <dbReference type="Proteomes" id="UP001142325"/>
    </source>
</evidence>
<reference evidence="8" key="2">
    <citation type="submission" date="2023-01" db="EMBL/GenBank/DDBJ databases">
        <authorList>
            <person name="Sun Q."/>
            <person name="Evtushenko L."/>
        </authorList>
    </citation>
    <scope>NUCLEOTIDE SEQUENCE</scope>
    <source>
        <strain evidence="8">VKM Ac-1958</strain>
    </source>
</reference>
<evidence type="ECO:0000256" key="4">
    <source>
        <dbReference type="ARBA" id="ARBA00023157"/>
    </source>
</evidence>
<feature type="domain" description="Thioredoxin" evidence="7">
    <location>
        <begin position="37"/>
        <end position="216"/>
    </location>
</feature>
<dbReference type="PANTHER" id="PTHR42852">
    <property type="entry name" value="THIOL:DISULFIDE INTERCHANGE PROTEIN DSBE"/>
    <property type="match status" value="1"/>
</dbReference>
<dbReference type="GO" id="GO:0016853">
    <property type="term" value="F:isomerase activity"/>
    <property type="evidence" value="ECO:0007669"/>
    <property type="project" value="UniProtKB-KW"/>
</dbReference>
<dbReference type="EMBL" id="BSET01000001">
    <property type="protein sequence ID" value="GLK00336.1"/>
    <property type="molecule type" value="Genomic_DNA"/>
</dbReference>
<keyword evidence="3" id="KW-0812">Transmembrane</keyword>
<dbReference type="InterPro" id="IPR013766">
    <property type="entry name" value="Thioredoxin_domain"/>
</dbReference>